<organism evidence="1 2">
    <name type="scientific">Glaciimonas immobilis</name>
    <dbReference type="NCBI Taxonomy" id="728004"/>
    <lineage>
        <taxon>Bacteria</taxon>
        <taxon>Pseudomonadati</taxon>
        <taxon>Pseudomonadota</taxon>
        <taxon>Betaproteobacteria</taxon>
        <taxon>Burkholderiales</taxon>
        <taxon>Oxalobacteraceae</taxon>
        <taxon>Glaciimonas</taxon>
    </lineage>
</organism>
<dbReference type="EMBL" id="JACHHQ010000002">
    <property type="protein sequence ID" value="MBB5199419.1"/>
    <property type="molecule type" value="Genomic_DNA"/>
</dbReference>
<keyword evidence="2" id="KW-1185">Reference proteome</keyword>
<reference evidence="1 2" key="1">
    <citation type="submission" date="2020-08" db="EMBL/GenBank/DDBJ databases">
        <title>Genomic Encyclopedia of Type Strains, Phase IV (KMG-IV): sequencing the most valuable type-strain genomes for metagenomic binning, comparative biology and taxonomic classification.</title>
        <authorList>
            <person name="Goeker M."/>
        </authorList>
    </citation>
    <scope>NUCLEOTIDE SEQUENCE [LARGE SCALE GENOMIC DNA]</scope>
    <source>
        <strain evidence="1 2">DSM 23240</strain>
    </source>
</reference>
<gene>
    <name evidence="1" type="ORF">HNR39_001246</name>
</gene>
<dbReference type="Proteomes" id="UP000571084">
    <property type="component" value="Unassembled WGS sequence"/>
</dbReference>
<dbReference type="RefSeq" id="WP_245182304.1">
    <property type="nucleotide sequence ID" value="NZ_JAAOZT010000006.1"/>
</dbReference>
<dbReference type="Pfam" id="PF08811">
    <property type="entry name" value="DUF1800"/>
    <property type="match status" value="1"/>
</dbReference>
<sequence length="87" mass="9519">MKITGGATPVVNVKPVDNTLNQLGQPLYGWLTPEGYKFSEEAWLNPDALLRRINFASSLSNGKSTCGQVMLTSAWQSSLYCGLKQIL</sequence>
<evidence type="ECO:0000313" key="2">
    <source>
        <dbReference type="Proteomes" id="UP000571084"/>
    </source>
</evidence>
<dbReference type="InterPro" id="IPR014917">
    <property type="entry name" value="DUF1800"/>
</dbReference>
<name>A0A840RSG7_9BURK</name>
<proteinExistence type="predicted"/>
<dbReference type="AlphaFoldDB" id="A0A840RSG7"/>
<protein>
    <submittedName>
        <fullName evidence="1">Uncharacterized protein (DUF1800 family)</fullName>
    </submittedName>
</protein>
<evidence type="ECO:0000313" key="1">
    <source>
        <dbReference type="EMBL" id="MBB5199419.1"/>
    </source>
</evidence>
<comment type="caution">
    <text evidence="1">The sequence shown here is derived from an EMBL/GenBank/DDBJ whole genome shotgun (WGS) entry which is preliminary data.</text>
</comment>
<accession>A0A840RSG7</accession>